<dbReference type="InterPro" id="IPR036188">
    <property type="entry name" value="FAD/NAD-bd_sf"/>
</dbReference>
<comment type="caution">
    <text evidence="5">The sequence shown here is derived from an EMBL/GenBank/DDBJ whole genome shotgun (WGS) entry which is preliminary data.</text>
</comment>
<evidence type="ECO:0000256" key="4">
    <source>
        <dbReference type="ARBA" id="ARBA00023002"/>
    </source>
</evidence>
<keyword evidence="4" id="KW-0560">Oxidoreductase</keyword>
<dbReference type="SUPFAM" id="SSF51905">
    <property type="entry name" value="FAD/NAD(P)-binding domain"/>
    <property type="match status" value="1"/>
</dbReference>
<organism evidence="5 6">
    <name type="scientific">Modicella reniformis</name>
    <dbReference type="NCBI Taxonomy" id="1440133"/>
    <lineage>
        <taxon>Eukaryota</taxon>
        <taxon>Fungi</taxon>
        <taxon>Fungi incertae sedis</taxon>
        <taxon>Mucoromycota</taxon>
        <taxon>Mortierellomycotina</taxon>
        <taxon>Mortierellomycetes</taxon>
        <taxon>Mortierellales</taxon>
        <taxon>Mortierellaceae</taxon>
        <taxon>Modicella</taxon>
    </lineage>
</organism>
<dbReference type="EMBL" id="JAAAHW010009744">
    <property type="protein sequence ID" value="KAF9936719.1"/>
    <property type="molecule type" value="Genomic_DNA"/>
</dbReference>
<evidence type="ECO:0008006" key="7">
    <source>
        <dbReference type="Google" id="ProtNLM"/>
    </source>
</evidence>
<dbReference type="GO" id="GO:0004499">
    <property type="term" value="F:N,N-dimethylaniline monooxygenase activity"/>
    <property type="evidence" value="ECO:0007669"/>
    <property type="project" value="InterPro"/>
</dbReference>
<dbReference type="GO" id="GO:0050661">
    <property type="term" value="F:NADP binding"/>
    <property type="evidence" value="ECO:0007669"/>
    <property type="project" value="InterPro"/>
</dbReference>
<keyword evidence="6" id="KW-1185">Reference proteome</keyword>
<proteinExistence type="inferred from homology"/>
<evidence type="ECO:0000313" key="5">
    <source>
        <dbReference type="EMBL" id="KAF9936719.1"/>
    </source>
</evidence>
<dbReference type="GO" id="GO:0050660">
    <property type="term" value="F:flavin adenine dinucleotide binding"/>
    <property type="evidence" value="ECO:0007669"/>
    <property type="project" value="InterPro"/>
</dbReference>
<dbReference type="InterPro" id="IPR020946">
    <property type="entry name" value="Flavin_mOase-like"/>
</dbReference>
<evidence type="ECO:0000256" key="1">
    <source>
        <dbReference type="ARBA" id="ARBA00010139"/>
    </source>
</evidence>
<dbReference type="PANTHER" id="PTHR42877:SF4">
    <property type="entry name" value="FAD_NAD(P)-BINDING DOMAIN-CONTAINING PROTEIN-RELATED"/>
    <property type="match status" value="1"/>
</dbReference>
<keyword evidence="2" id="KW-0285">Flavoprotein</keyword>
<dbReference type="Proteomes" id="UP000749646">
    <property type="component" value="Unassembled WGS sequence"/>
</dbReference>
<dbReference type="OrthoDB" id="74360at2759"/>
<gene>
    <name evidence="5" type="ORF">BGZ65_002098</name>
</gene>
<dbReference type="Pfam" id="PF00743">
    <property type="entry name" value="FMO-like"/>
    <property type="match status" value="1"/>
</dbReference>
<accession>A0A9P6ILX0</accession>
<reference evidence="5" key="1">
    <citation type="journal article" date="2020" name="Fungal Divers.">
        <title>Resolving the Mortierellaceae phylogeny through synthesis of multi-gene phylogenetics and phylogenomics.</title>
        <authorList>
            <person name="Vandepol N."/>
            <person name="Liber J."/>
            <person name="Desiro A."/>
            <person name="Na H."/>
            <person name="Kennedy M."/>
            <person name="Barry K."/>
            <person name="Grigoriev I.V."/>
            <person name="Miller A.N."/>
            <person name="O'Donnell K."/>
            <person name="Stajich J.E."/>
            <person name="Bonito G."/>
        </authorList>
    </citation>
    <scope>NUCLEOTIDE SEQUENCE</scope>
    <source>
        <strain evidence="5">MES-2147</strain>
    </source>
</reference>
<dbReference type="PANTHER" id="PTHR42877">
    <property type="entry name" value="L-ORNITHINE N(5)-MONOOXYGENASE-RELATED"/>
    <property type="match status" value="1"/>
</dbReference>
<dbReference type="InterPro" id="IPR051209">
    <property type="entry name" value="FAD-bind_Monooxygenase_sf"/>
</dbReference>
<comment type="similarity">
    <text evidence="1">Belongs to the FAD-binding monooxygenase family.</text>
</comment>
<sequence>MGFAKSFKDGTTPSIAIIGAGLSGICAAIQLQRQLQLTTYKVFELEADVGGTWFRNTYPGCQSDAPAHLYSYSFAPNYDFSKKFVPQSEVLAYLRATAKTYNIYDKILLQTRVSSMQWNEGRKKWILHWVKSATGEEGDHEADVVIHGAGMLRYPKVPKEFDAFKGDMWHSARWNHSVDLTGKRVGVVGTSASGIQIVSTIADRVESLEVYGRSPVYVTPQLNITYNRVWQFLFRHVYFIYTLYRTFWYYYVDSTILLYHKLAWFSAFHRAVVYFVTWLHRFLQLPFDNDLRRKVTPDYELATRRIVLSDKFFPTLKKPNVTLHRDPIVTISGGTIETKSGSKCELDILVLATGFDWISNFPVGYWIGRGGTDIATNWGESPTTYYGTCVPKAPNFFLIWGPNVGIVHHALTSLIELQVMYAIRAISHMLEKDIATMEIKQEAVEKFLETLDRRIQRTIFTTKVRSKCRGFWWGSVTEFWWKMKDLHPERFHVEGREGVNAKSLLNGPRPEREPFEEVD</sequence>
<evidence type="ECO:0000256" key="2">
    <source>
        <dbReference type="ARBA" id="ARBA00022630"/>
    </source>
</evidence>
<protein>
    <recommendedName>
        <fullName evidence="7">Flavin-containing monooxygenase</fullName>
    </recommendedName>
</protein>
<dbReference type="AlphaFoldDB" id="A0A9P6ILX0"/>
<keyword evidence="3" id="KW-0274">FAD</keyword>
<evidence type="ECO:0000313" key="6">
    <source>
        <dbReference type="Proteomes" id="UP000749646"/>
    </source>
</evidence>
<name>A0A9P6ILX0_9FUNG</name>
<dbReference type="Gene3D" id="3.50.50.60">
    <property type="entry name" value="FAD/NAD(P)-binding domain"/>
    <property type="match status" value="2"/>
</dbReference>
<evidence type="ECO:0000256" key="3">
    <source>
        <dbReference type="ARBA" id="ARBA00022827"/>
    </source>
</evidence>